<feature type="transmembrane region" description="Helical" evidence="10">
    <location>
        <begin position="85"/>
        <end position="107"/>
    </location>
</feature>
<comment type="caution">
    <text evidence="10">Lacks conserved residue(s) required for the propagation of feature annotation.</text>
</comment>
<evidence type="ECO:0000256" key="7">
    <source>
        <dbReference type="ARBA" id="ARBA00023136"/>
    </source>
</evidence>
<dbReference type="InterPro" id="IPR051050">
    <property type="entry name" value="Lipid_II_flippase_MurJ/MviN"/>
</dbReference>
<gene>
    <name evidence="10 12" type="primary">murJ</name>
    <name evidence="12" type="ORF">ENO47_06655</name>
</gene>
<sequence length="496" mass="55009">MSLIKHSISFSFATLLSRVLGYVRDALIAYYFGVSHITDAFFVAFRLPNTFRRLLGEGGFNAAFVPIFAKRIKEGTEKAFLNSVFTYYTLFNLLITLLGIVFSDWIIRLIAPGIAHKGYFELTVFMARFLFSYLFFIGLSAFFMALLNTRGVFFVPAFAQAVFNLVFALCLAFAADRIGYIALIIGVILGGLVQLLFNIPSALKKGLIPKPTFERDKDLNLLLKRLLPAIMGFGVAQLSFFIDTFLASFLALGTISYLYYANRIFQLPLGALSVGMANSLLSVLSYGEDKRNNITLAFRFITLLALPATGGLIVLSHQIIALLYGRGRFSSEDISMAGSVLSVYSLGLLFFSLQKVLSSVFFAKGDTRTPVFSSLFAVIVEGFLGFIFAFVFKLGVIGLVLGTASSSLAGFGFLLYFWKEREFNTHSYIPSLLKAFLSTLLMCLFLVAIKPNPYELFYAIPLASLIYWISLLLLKEPLALSVLHLLKSLVKKLAES</sequence>
<dbReference type="NCBIfam" id="TIGR01695">
    <property type="entry name" value="murJ_mviN"/>
    <property type="match status" value="1"/>
</dbReference>
<keyword evidence="10 11" id="KW-0961">Cell wall biogenesis/degradation</keyword>
<feature type="transmembrane region" description="Helical" evidence="10">
    <location>
        <begin position="180"/>
        <end position="197"/>
    </location>
</feature>
<keyword evidence="4 10" id="KW-0133">Cell shape</keyword>
<keyword evidence="6 10" id="KW-1133">Transmembrane helix</keyword>
<comment type="subcellular location">
    <subcellularLocation>
        <location evidence="1 10">Cell membrane</location>
        <topology evidence="1 10">Multi-pass membrane protein</topology>
    </subcellularLocation>
</comment>
<dbReference type="HAMAP" id="MF_02078">
    <property type="entry name" value="MurJ_MviN"/>
    <property type="match status" value="1"/>
</dbReference>
<dbReference type="EMBL" id="DSFP01000058">
    <property type="protein sequence ID" value="HEW46327.1"/>
    <property type="molecule type" value="Genomic_DNA"/>
</dbReference>
<keyword evidence="2 10" id="KW-1003">Cell membrane</keyword>
<keyword evidence="7 10" id="KW-0472">Membrane</keyword>
<dbReference type="PANTHER" id="PTHR47019">
    <property type="entry name" value="LIPID II FLIPPASE MURJ"/>
    <property type="match status" value="1"/>
</dbReference>
<comment type="function">
    <text evidence="8 10 11">Involved in peptidoglycan biosynthesis. Transports lipid-linked peptidoglycan precursors from the inner to the outer leaflet of the cytoplasmic membrane.</text>
</comment>
<feature type="transmembrane region" description="Helical" evidence="10">
    <location>
        <begin position="371"/>
        <end position="392"/>
    </location>
</feature>
<dbReference type="GO" id="GO:0071555">
    <property type="term" value="P:cell wall organization"/>
    <property type="evidence" value="ECO:0007669"/>
    <property type="project" value="UniProtKB-UniRule"/>
</dbReference>
<dbReference type="CDD" id="cd13123">
    <property type="entry name" value="MATE_MurJ_like"/>
    <property type="match status" value="1"/>
</dbReference>
<dbReference type="GO" id="GO:0008360">
    <property type="term" value="P:regulation of cell shape"/>
    <property type="evidence" value="ECO:0007669"/>
    <property type="project" value="UniProtKB-UniRule"/>
</dbReference>
<evidence type="ECO:0000256" key="11">
    <source>
        <dbReference type="PIRNR" id="PIRNR002869"/>
    </source>
</evidence>
<feature type="transmembrane region" description="Helical" evidence="10">
    <location>
        <begin position="153"/>
        <end position="173"/>
    </location>
</feature>
<reference evidence="12" key="1">
    <citation type="journal article" date="2020" name="mSystems">
        <title>Genome- and Community-Level Interaction Insights into Carbon Utilization and Element Cycling Functions of Hydrothermarchaeota in Hydrothermal Sediment.</title>
        <authorList>
            <person name="Zhou Z."/>
            <person name="Liu Y."/>
            <person name="Xu W."/>
            <person name="Pan J."/>
            <person name="Luo Z.H."/>
            <person name="Li M."/>
        </authorList>
    </citation>
    <scope>NUCLEOTIDE SEQUENCE [LARGE SCALE GENOMIC DNA]</scope>
    <source>
        <strain evidence="12">SpSt-132</strain>
    </source>
</reference>
<comment type="similarity">
    <text evidence="9 10 11">Belongs to the MurJ/MviN family.</text>
</comment>
<protein>
    <recommendedName>
        <fullName evidence="10">Probable lipid II flippase MurJ</fullName>
    </recommendedName>
</protein>
<dbReference type="Pfam" id="PF03023">
    <property type="entry name" value="MurJ"/>
    <property type="match status" value="1"/>
</dbReference>
<evidence type="ECO:0000256" key="8">
    <source>
        <dbReference type="ARBA" id="ARBA00060041"/>
    </source>
</evidence>
<evidence type="ECO:0000256" key="9">
    <source>
        <dbReference type="ARBA" id="ARBA00061532"/>
    </source>
</evidence>
<dbReference type="AlphaFoldDB" id="A0A7C2ZIG3"/>
<dbReference type="UniPathway" id="UPA00219"/>
<feature type="transmembrane region" description="Helical" evidence="10">
    <location>
        <begin position="119"/>
        <end position="147"/>
    </location>
</feature>
<dbReference type="GO" id="GO:0034204">
    <property type="term" value="P:lipid translocation"/>
    <property type="evidence" value="ECO:0007669"/>
    <property type="project" value="TreeGrafter"/>
</dbReference>
<evidence type="ECO:0000256" key="10">
    <source>
        <dbReference type="HAMAP-Rule" id="MF_02078"/>
    </source>
</evidence>
<comment type="caution">
    <text evidence="12">The sequence shown here is derived from an EMBL/GenBank/DDBJ whole genome shotgun (WGS) entry which is preliminary data.</text>
</comment>
<feature type="transmembrane region" description="Helical" evidence="10">
    <location>
        <begin position="264"/>
        <end position="284"/>
    </location>
</feature>
<dbReference type="InterPro" id="IPR004268">
    <property type="entry name" value="MurJ"/>
</dbReference>
<accession>A0A7C2ZIG3</accession>
<evidence type="ECO:0000256" key="6">
    <source>
        <dbReference type="ARBA" id="ARBA00022989"/>
    </source>
</evidence>
<dbReference type="GO" id="GO:0009252">
    <property type="term" value="P:peptidoglycan biosynthetic process"/>
    <property type="evidence" value="ECO:0007669"/>
    <property type="project" value="UniProtKB-UniRule"/>
</dbReference>
<evidence type="ECO:0000256" key="2">
    <source>
        <dbReference type="ARBA" id="ARBA00022475"/>
    </source>
</evidence>
<dbReference type="PRINTS" id="PR01806">
    <property type="entry name" value="VIRFACTRMVIN"/>
</dbReference>
<dbReference type="GO" id="GO:0015648">
    <property type="term" value="F:lipid-linked peptidoglycan transporter activity"/>
    <property type="evidence" value="ECO:0007669"/>
    <property type="project" value="UniProtKB-UniRule"/>
</dbReference>
<comment type="pathway">
    <text evidence="10">Cell wall biogenesis; peptidoglycan biosynthesis.</text>
</comment>
<evidence type="ECO:0000256" key="5">
    <source>
        <dbReference type="ARBA" id="ARBA00022984"/>
    </source>
</evidence>
<keyword evidence="10 11" id="KW-0813">Transport</keyword>
<feature type="transmembrane region" description="Helical" evidence="10">
    <location>
        <begin position="296"/>
        <end position="322"/>
    </location>
</feature>
<organism evidence="12">
    <name type="scientific">Hydrogenobacter sp</name>
    <dbReference type="NCBI Taxonomy" id="2152829"/>
    <lineage>
        <taxon>Bacteria</taxon>
        <taxon>Pseudomonadati</taxon>
        <taxon>Aquificota</taxon>
        <taxon>Aquificia</taxon>
        <taxon>Aquificales</taxon>
        <taxon>Aquificaceae</taxon>
        <taxon>Hydrogenobacter</taxon>
    </lineage>
</organism>
<feature type="transmembrane region" description="Helical" evidence="10">
    <location>
        <begin position="430"/>
        <end position="449"/>
    </location>
</feature>
<evidence type="ECO:0000256" key="4">
    <source>
        <dbReference type="ARBA" id="ARBA00022960"/>
    </source>
</evidence>
<dbReference type="PANTHER" id="PTHR47019:SF1">
    <property type="entry name" value="LIPID II FLIPPASE MURJ"/>
    <property type="match status" value="1"/>
</dbReference>
<dbReference type="GO" id="GO:0005886">
    <property type="term" value="C:plasma membrane"/>
    <property type="evidence" value="ECO:0007669"/>
    <property type="project" value="UniProtKB-SubCell"/>
</dbReference>
<feature type="transmembrane region" description="Helical" evidence="10">
    <location>
        <begin position="399"/>
        <end position="418"/>
    </location>
</feature>
<evidence type="ECO:0000313" key="12">
    <source>
        <dbReference type="EMBL" id="HEW46327.1"/>
    </source>
</evidence>
<dbReference type="PIRSF" id="PIRSF002869">
    <property type="entry name" value="MviN"/>
    <property type="match status" value="1"/>
</dbReference>
<proteinExistence type="inferred from homology"/>
<keyword evidence="3 10" id="KW-0812">Transmembrane</keyword>
<evidence type="ECO:0000256" key="1">
    <source>
        <dbReference type="ARBA" id="ARBA00004651"/>
    </source>
</evidence>
<feature type="transmembrane region" description="Helical" evidence="10">
    <location>
        <begin position="226"/>
        <end position="252"/>
    </location>
</feature>
<name>A0A7C2ZIG3_9AQUI</name>
<keyword evidence="5 10" id="KW-0573">Peptidoglycan synthesis</keyword>
<evidence type="ECO:0000256" key="3">
    <source>
        <dbReference type="ARBA" id="ARBA00022692"/>
    </source>
</evidence>